<dbReference type="AlphaFoldDB" id="U5D8U0"/>
<organism evidence="2 3">
    <name type="scientific">Amborella trichopoda</name>
    <dbReference type="NCBI Taxonomy" id="13333"/>
    <lineage>
        <taxon>Eukaryota</taxon>
        <taxon>Viridiplantae</taxon>
        <taxon>Streptophyta</taxon>
        <taxon>Embryophyta</taxon>
        <taxon>Tracheophyta</taxon>
        <taxon>Spermatophyta</taxon>
        <taxon>Magnoliopsida</taxon>
        <taxon>Amborellales</taxon>
        <taxon>Amborellaceae</taxon>
        <taxon>Amborella</taxon>
    </lineage>
</organism>
<protein>
    <submittedName>
        <fullName evidence="2">Uncharacterized protein</fullName>
    </submittedName>
</protein>
<evidence type="ECO:0000313" key="3">
    <source>
        <dbReference type="Proteomes" id="UP000017836"/>
    </source>
</evidence>
<proteinExistence type="predicted"/>
<dbReference type="HOGENOM" id="CLU_167293_1_0_1"/>
<name>U5D8U0_AMBTC</name>
<accession>U5D8U0</accession>
<dbReference type="Proteomes" id="UP000017836">
    <property type="component" value="Unassembled WGS sequence"/>
</dbReference>
<feature type="region of interest" description="Disordered" evidence="1">
    <location>
        <begin position="1"/>
        <end position="23"/>
    </location>
</feature>
<gene>
    <name evidence="2" type="ORF">AMTR_s00047p00200620</name>
</gene>
<evidence type="ECO:0000256" key="1">
    <source>
        <dbReference type="SAM" id="MobiDB-lite"/>
    </source>
</evidence>
<dbReference type="EMBL" id="KI392311">
    <property type="protein sequence ID" value="ERN17847.1"/>
    <property type="molecule type" value="Genomic_DNA"/>
</dbReference>
<keyword evidence="3" id="KW-1185">Reference proteome</keyword>
<sequence length="70" mass="7856">MISHVDDNAYVAAPNEGDMVVDTDTDYDDYVQDENEGQDDAETTETMENDWQGLVVQECEGAQHDEVLDD</sequence>
<dbReference type="Gramene" id="ERN17847">
    <property type="protein sequence ID" value="ERN17847"/>
    <property type="gene ID" value="AMTR_s00047p00200620"/>
</dbReference>
<evidence type="ECO:0000313" key="2">
    <source>
        <dbReference type="EMBL" id="ERN17847.1"/>
    </source>
</evidence>
<reference evidence="2" key="1">
    <citation type="submission" date="2013-08" db="EMBL/GenBank/DDBJ databases">
        <authorList>
            <person name="Albert V.A."/>
            <person name="Barbazuk W.B."/>
            <person name="Chamala S."/>
            <person name="Chanderbali A.S."/>
            <person name="dePamphilis C.W."/>
            <person name="Der J.P."/>
            <person name="Estill J.C."/>
            <person name="Leebens-Mack J."/>
            <person name="Ma H."/>
            <person name="Palmer J.D."/>
            <person name="Rounsley S."/>
            <person name="Sankoff D."/>
            <person name="Schuster S.C."/>
            <person name="Soltis D.E."/>
            <person name="Soltis P.S."/>
            <person name="Wessler S.R."/>
            <person name="Wing R.A."/>
        </authorList>
    </citation>
    <scope>NUCLEOTIDE SEQUENCE</scope>
    <source>
        <tissue evidence="2">Leaf</tissue>
    </source>
</reference>